<dbReference type="STRING" id="1210090.GCA_001613185_00350"/>
<accession>A0A366DVB3</accession>
<sequence>MSDAATTLSRTLGAPLPEEFTALPEADLAELDRLLRTALHGRAERLGAAVESSLGLIPRLLRPAVKKVLGL</sequence>
<name>A0A366DVB3_9NOCA</name>
<organism evidence="1 2">
    <name type="scientific">Nocardia puris</name>
    <dbReference type="NCBI Taxonomy" id="208602"/>
    <lineage>
        <taxon>Bacteria</taxon>
        <taxon>Bacillati</taxon>
        <taxon>Actinomycetota</taxon>
        <taxon>Actinomycetes</taxon>
        <taxon>Mycobacteriales</taxon>
        <taxon>Nocardiaceae</taxon>
        <taxon>Nocardia</taxon>
    </lineage>
</organism>
<dbReference type="RefSeq" id="WP_067502011.1">
    <property type="nucleotide sequence ID" value="NZ_CP107943.1"/>
</dbReference>
<evidence type="ECO:0000313" key="2">
    <source>
        <dbReference type="Proteomes" id="UP000252586"/>
    </source>
</evidence>
<dbReference type="AlphaFoldDB" id="A0A366DVB3"/>
<reference evidence="1 2" key="1">
    <citation type="submission" date="2018-06" db="EMBL/GenBank/DDBJ databases">
        <title>Genomic Encyclopedia of Type Strains, Phase IV (KMG-IV): sequencing the most valuable type-strain genomes for metagenomic binning, comparative biology and taxonomic classification.</title>
        <authorList>
            <person name="Goeker M."/>
        </authorList>
    </citation>
    <scope>NUCLEOTIDE SEQUENCE [LARGE SCALE GENOMIC DNA]</scope>
    <source>
        <strain evidence="1 2">DSM 44599</strain>
    </source>
</reference>
<comment type="caution">
    <text evidence="1">The sequence shown here is derived from an EMBL/GenBank/DDBJ whole genome shotgun (WGS) entry which is preliminary data.</text>
</comment>
<proteinExistence type="predicted"/>
<dbReference type="Proteomes" id="UP000252586">
    <property type="component" value="Unassembled WGS sequence"/>
</dbReference>
<gene>
    <name evidence="1" type="ORF">DFR74_102275</name>
</gene>
<dbReference type="EMBL" id="QNRE01000002">
    <property type="protein sequence ID" value="RBO93855.1"/>
    <property type="molecule type" value="Genomic_DNA"/>
</dbReference>
<protein>
    <submittedName>
        <fullName evidence="1">Uncharacterized protein</fullName>
    </submittedName>
</protein>
<keyword evidence="2" id="KW-1185">Reference proteome</keyword>
<evidence type="ECO:0000313" key="1">
    <source>
        <dbReference type="EMBL" id="RBO93855.1"/>
    </source>
</evidence>
<dbReference type="OrthoDB" id="4561777at2"/>